<dbReference type="InterPro" id="IPR050707">
    <property type="entry name" value="HTH_MetabolicPath_Reg"/>
</dbReference>
<dbReference type="KEGG" id="sawl:NGM29_18720"/>
<dbReference type="Pfam" id="PF09339">
    <property type="entry name" value="HTH_IclR"/>
    <property type="match status" value="1"/>
</dbReference>
<keyword evidence="1" id="KW-0805">Transcription regulation</keyword>
<proteinExistence type="predicted"/>
<evidence type="ECO:0000259" key="4">
    <source>
        <dbReference type="PROSITE" id="PS51077"/>
    </source>
</evidence>
<dbReference type="SUPFAM" id="SSF55781">
    <property type="entry name" value="GAF domain-like"/>
    <property type="match status" value="1"/>
</dbReference>
<evidence type="ECO:0000256" key="1">
    <source>
        <dbReference type="ARBA" id="ARBA00023015"/>
    </source>
</evidence>
<protein>
    <submittedName>
        <fullName evidence="6">IclR family transcriptional regulator</fullName>
    </submittedName>
</protein>
<evidence type="ECO:0000256" key="3">
    <source>
        <dbReference type="ARBA" id="ARBA00023163"/>
    </source>
</evidence>
<dbReference type="RefSeq" id="WP_254161050.1">
    <property type="nucleotide sequence ID" value="NZ_CP100356.1"/>
</dbReference>
<dbReference type="GO" id="GO:0003700">
    <property type="term" value="F:DNA-binding transcription factor activity"/>
    <property type="evidence" value="ECO:0007669"/>
    <property type="project" value="TreeGrafter"/>
</dbReference>
<dbReference type="SUPFAM" id="SSF46785">
    <property type="entry name" value="Winged helix' DNA-binding domain"/>
    <property type="match status" value="1"/>
</dbReference>
<gene>
    <name evidence="6" type="ORF">NGM29_18720</name>
</gene>
<dbReference type="AlphaFoldDB" id="A0A9E7NCF4"/>
<evidence type="ECO:0000313" key="7">
    <source>
        <dbReference type="Proteomes" id="UP001056855"/>
    </source>
</evidence>
<organism evidence="6 7">
    <name type="scientific">Natronosalvus rutilus</name>
    <dbReference type="NCBI Taxonomy" id="2953753"/>
    <lineage>
        <taxon>Archaea</taxon>
        <taxon>Methanobacteriati</taxon>
        <taxon>Methanobacteriota</taxon>
        <taxon>Stenosarchaea group</taxon>
        <taxon>Halobacteria</taxon>
        <taxon>Halobacteriales</taxon>
        <taxon>Natrialbaceae</taxon>
        <taxon>Natronosalvus</taxon>
    </lineage>
</organism>
<evidence type="ECO:0000256" key="2">
    <source>
        <dbReference type="ARBA" id="ARBA00023125"/>
    </source>
</evidence>
<evidence type="ECO:0000259" key="5">
    <source>
        <dbReference type="PROSITE" id="PS51078"/>
    </source>
</evidence>
<dbReference type="InterPro" id="IPR011991">
    <property type="entry name" value="ArsR-like_HTH"/>
</dbReference>
<dbReference type="SMART" id="SM00346">
    <property type="entry name" value="HTH_ICLR"/>
    <property type="match status" value="1"/>
</dbReference>
<dbReference type="GeneID" id="73292124"/>
<dbReference type="InterPro" id="IPR014757">
    <property type="entry name" value="Tscrpt_reg_IclR_C"/>
</dbReference>
<keyword evidence="7" id="KW-1185">Reference proteome</keyword>
<dbReference type="PROSITE" id="PS51078">
    <property type="entry name" value="ICLR_ED"/>
    <property type="match status" value="1"/>
</dbReference>
<dbReference type="Pfam" id="PF01614">
    <property type="entry name" value="IclR_C"/>
    <property type="match status" value="1"/>
</dbReference>
<dbReference type="InterPro" id="IPR029016">
    <property type="entry name" value="GAF-like_dom_sf"/>
</dbReference>
<evidence type="ECO:0000313" key="6">
    <source>
        <dbReference type="EMBL" id="UTF55727.1"/>
    </source>
</evidence>
<feature type="domain" description="HTH iclR-type" evidence="4">
    <location>
        <begin position="5"/>
        <end position="64"/>
    </location>
</feature>
<keyword evidence="2" id="KW-0238">DNA-binding</keyword>
<geneLocation type="plasmid" evidence="6 7">
    <name>unnamed1</name>
</geneLocation>
<keyword evidence="3" id="KW-0804">Transcription</keyword>
<name>A0A9E7NCF4_9EURY</name>
<dbReference type="CDD" id="cd00090">
    <property type="entry name" value="HTH_ARSR"/>
    <property type="match status" value="1"/>
</dbReference>
<dbReference type="InterPro" id="IPR036388">
    <property type="entry name" value="WH-like_DNA-bd_sf"/>
</dbReference>
<dbReference type="PANTHER" id="PTHR30136:SF35">
    <property type="entry name" value="HTH-TYPE TRANSCRIPTIONAL REGULATOR RV1719"/>
    <property type="match status" value="1"/>
</dbReference>
<dbReference type="GO" id="GO:0045892">
    <property type="term" value="P:negative regulation of DNA-templated transcription"/>
    <property type="evidence" value="ECO:0007669"/>
    <property type="project" value="TreeGrafter"/>
</dbReference>
<keyword evidence="6" id="KW-0614">Plasmid</keyword>
<dbReference type="Gene3D" id="1.10.10.10">
    <property type="entry name" value="Winged helix-like DNA-binding domain superfamily/Winged helix DNA-binding domain"/>
    <property type="match status" value="1"/>
</dbReference>
<dbReference type="Proteomes" id="UP001056855">
    <property type="component" value="Plasmid unnamed1"/>
</dbReference>
<dbReference type="InterPro" id="IPR005471">
    <property type="entry name" value="Tscrpt_reg_IclR_N"/>
</dbReference>
<dbReference type="EMBL" id="CP100356">
    <property type="protein sequence ID" value="UTF55727.1"/>
    <property type="molecule type" value="Genomic_DNA"/>
</dbReference>
<dbReference type="InterPro" id="IPR036390">
    <property type="entry name" value="WH_DNA-bd_sf"/>
</dbReference>
<dbReference type="PROSITE" id="PS51077">
    <property type="entry name" value="HTH_ICLR"/>
    <property type="match status" value="1"/>
</dbReference>
<sequence length="252" mass="27968">MARRIQATETSLEIIESLEELQGATMPEISEHLGLANSTIHGHLSTLMDKRLVVKEGNQYHLGLRFFHYGNVTKQRKPEYEFAQEHVEYLASETHEGANFCVEEHGQVIVLNGASSAEDPAYDIGNVFDMHITAVGKAILAEMSDEQVSEIVAQHGLPAHTDDSITDEAELFDELEEISRTGLAFNDGEMLEGLAAVGVAVKRPDSSVLGALSVGGPSYRISDRKLREEFPEIILEAKRRFEEDIESFYHPS</sequence>
<feature type="domain" description="IclR-ED" evidence="5">
    <location>
        <begin position="65"/>
        <end position="247"/>
    </location>
</feature>
<dbReference type="Gene3D" id="3.30.450.40">
    <property type="match status" value="1"/>
</dbReference>
<reference evidence="6" key="1">
    <citation type="submission" date="2022-06" db="EMBL/GenBank/DDBJ databases">
        <title>Diverse halophilic archaea isolated from saline environments.</title>
        <authorList>
            <person name="Cui H.-L."/>
        </authorList>
    </citation>
    <scope>NUCLEOTIDE SEQUENCE</scope>
    <source>
        <strain evidence="6">WLHS1</strain>
        <plasmid evidence="6">unnamed1</plasmid>
    </source>
</reference>
<dbReference type="GO" id="GO:0003677">
    <property type="term" value="F:DNA binding"/>
    <property type="evidence" value="ECO:0007669"/>
    <property type="project" value="UniProtKB-KW"/>
</dbReference>
<dbReference type="PANTHER" id="PTHR30136">
    <property type="entry name" value="HELIX-TURN-HELIX TRANSCRIPTIONAL REGULATOR, ICLR FAMILY"/>
    <property type="match status" value="1"/>
</dbReference>
<accession>A0A9E7NCF4</accession>